<proteinExistence type="predicted"/>
<organism evidence="2">
    <name type="scientific">uncultured Caudovirales phage</name>
    <dbReference type="NCBI Taxonomy" id="2100421"/>
    <lineage>
        <taxon>Viruses</taxon>
        <taxon>Duplodnaviria</taxon>
        <taxon>Heunggongvirae</taxon>
        <taxon>Uroviricota</taxon>
        <taxon>Caudoviricetes</taxon>
        <taxon>Peduoviridae</taxon>
        <taxon>Maltschvirus</taxon>
        <taxon>Maltschvirus maltsch</taxon>
    </lineage>
</organism>
<name>A0A6J5L6S3_9CAUD</name>
<sequence length="86" mass="11017">MAQEWLTKYLRMKPEVKTIFEDLERYERFCRDFGYPYDEKHLYNERTPYGEYMKMVRGREPWDQWRTPKRDRTNFKPRDTNWKPRD</sequence>
<gene>
    <name evidence="2" type="ORF">UFOVP112_21</name>
</gene>
<dbReference type="EMBL" id="LR796233">
    <property type="protein sequence ID" value="CAB4128330.1"/>
    <property type="molecule type" value="Genomic_DNA"/>
</dbReference>
<protein>
    <submittedName>
        <fullName evidence="2">Uncharacterized protein</fullName>
    </submittedName>
</protein>
<evidence type="ECO:0000313" key="2">
    <source>
        <dbReference type="EMBL" id="CAB4128330.1"/>
    </source>
</evidence>
<reference evidence="2" key="1">
    <citation type="submission" date="2020-04" db="EMBL/GenBank/DDBJ databases">
        <authorList>
            <person name="Chiriac C."/>
            <person name="Salcher M."/>
            <person name="Ghai R."/>
            <person name="Kavagutti S V."/>
        </authorList>
    </citation>
    <scope>NUCLEOTIDE SEQUENCE</scope>
</reference>
<accession>A0A6J5L6S3</accession>
<evidence type="ECO:0000256" key="1">
    <source>
        <dbReference type="SAM" id="MobiDB-lite"/>
    </source>
</evidence>
<feature type="region of interest" description="Disordered" evidence="1">
    <location>
        <begin position="67"/>
        <end position="86"/>
    </location>
</feature>